<evidence type="ECO:0000256" key="6">
    <source>
        <dbReference type="ARBA" id="ARBA00023136"/>
    </source>
</evidence>
<feature type="transmembrane region" description="Helical" evidence="8">
    <location>
        <begin position="36"/>
        <end position="55"/>
    </location>
</feature>
<feature type="transmembrane region" description="Helical" evidence="8">
    <location>
        <begin position="61"/>
        <end position="79"/>
    </location>
</feature>
<comment type="similarity">
    <text evidence="2 7">Belongs to the MIP/aquaporin (TC 1.A.8) family.</text>
</comment>
<protein>
    <submittedName>
        <fullName evidence="9">Glycerol uptake facilitator protein</fullName>
    </submittedName>
</protein>
<feature type="transmembrane region" description="Helical" evidence="8">
    <location>
        <begin position="166"/>
        <end position="186"/>
    </location>
</feature>
<evidence type="ECO:0000313" key="9">
    <source>
        <dbReference type="EMBL" id="TCP70027.1"/>
    </source>
</evidence>
<dbReference type="PANTHER" id="PTHR43829">
    <property type="entry name" value="AQUAPORIN OR AQUAGLYCEROPORIN RELATED"/>
    <property type="match status" value="1"/>
</dbReference>
<keyword evidence="10" id="KW-1185">Reference proteome</keyword>
<dbReference type="InterPro" id="IPR000425">
    <property type="entry name" value="MIP"/>
</dbReference>
<keyword evidence="4 7" id="KW-0812">Transmembrane</keyword>
<proteinExistence type="inferred from homology"/>
<accession>A0A4R2RYW1</accession>
<evidence type="ECO:0000256" key="8">
    <source>
        <dbReference type="SAM" id="Phobius"/>
    </source>
</evidence>
<evidence type="ECO:0000256" key="4">
    <source>
        <dbReference type="ARBA" id="ARBA00022692"/>
    </source>
</evidence>
<keyword evidence="3 7" id="KW-0813">Transport</keyword>
<organism evidence="9 10">
    <name type="scientific">Baia soyae</name>
    <dbReference type="NCBI Taxonomy" id="1544746"/>
    <lineage>
        <taxon>Bacteria</taxon>
        <taxon>Bacillati</taxon>
        <taxon>Bacillota</taxon>
        <taxon>Bacilli</taxon>
        <taxon>Bacillales</taxon>
        <taxon>Thermoactinomycetaceae</taxon>
        <taxon>Baia</taxon>
    </lineage>
</organism>
<comment type="caution">
    <text evidence="9">The sequence shown here is derived from an EMBL/GenBank/DDBJ whole genome shotgun (WGS) entry which is preliminary data.</text>
</comment>
<feature type="transmembrane region" description="Helical" evidence="8">
    <location>
        <begin position="6"/>
        <end position="27"/>
    </location>
</feature>
<evidence type="ECO:0000256" key="7">
    <source>
        <dbReference type="RuleBase" id="RU000477"/>
    </source>
</evidence>
<dbReference type="GO" id="GO:0015254">
    <property type="term" value="F:glycerol channel activity"/>
    <property type="evidence" value="ECO:0007669"/>
    <property type="project" value="TreeGrafter"/>
</dbReference>
<dbReference type="Proteomes" id="UP000294746">
    <property type="component" value="Unassembled WGS sequence"/>
</dbReference>
<feature type="transmembrane region" description="Helical" evidence="8">
    <location>
        <begin position="86"/>
        <end position="104"/>
    </location>
</feature>
<dbReference type="OrthoDB" id="9807293at2"/>
<comment type="subcellular location">
    <subcellularLocation>
        <location evidence="1">Membrane</location>
        <topology evidence="1">Multi-pass membrane protein</topology>
    </subcellularLocation>
</comment>
<evidence type="ECO:0000256" key="2">
    <source>
        <dbReference type="ARBA" id="ARBA00006175"/>
    </source>
</evidence>
<name>A0A4R2RYW1_9BACL</name>
<evidence type="ECO:0000256" key="3">
    <source>
        <dbReference type="ARBA" id="ARBA00022448"/>
    </source>
</evidence>
<dbReference type="RefSeq" id="WP_131847824.1">
    <property type="nucleotide sequence ID" value="NZ_SLXV01000004.1"/>
</dbReference>
<dbReference type="GO" id="GO:0005886">
    <property type="term" value="C:plasma membrane"/>
    <property type="evidence" value="ECO:0007669"/>
    <property type="project" value="TreeGrafter"/>
</dbReference>
<dbReference type="InterPro" id="IPR023271">
    <property type="entry name" value="Aquaporin-like"/>
</dbReference>
<feature type="transmembrane region" description="Helical" evidence="8">
    <location>
        <begin position="214"/>
        <end position="235"/>
    </location>
</feature>
<feature type="transmembrane region" description="Helical" evidence="8">
    <location>
        <begin position="138"/>
        <end position="159"/>
    </location>
</feature>
<dbReference type="EMBL" id="SLXV01000004">
    <property type="protein sequence ID" value="TCP70027.1"/>
    <property type="molecule type" value="Genomic_DNA"/>
</dbReference>
<reference evidence="9 10" key="1">
    <citation type="submission" date="2019-03" db="EMBL/GenBank/DDBJ databases">
        <title>Genomic Encyclopedia of Type Strains, Phase IV (KMG-IV): sequencing the most valuable type-strain genomes for metagenomic binning, comparative biology and taxonomic classification.</title>
        <authorList>
            <person name="Goeker M."/>
        </authorList>
    </citation>
    <scope>NUCLEOTIDE SEQUENCE [LARGE SCALE GENOMIC DNA]</scope>
    <source>
        <strain evidence="9 10">DSM 46831</strain>
    </source>
</reference>
<dbReference type="Gene3D" id="1.20.1080.10">
    <property type="entry name" value="Glycerol uptake facilitator protein"/>
    <property type="match status" value="1"/>
</dbReference>
<keyword evidence="5 8" id="KW-1133">Transmembrane helix</keyword>
<dbReference type="PANTHER" id="PTHR43829:SF9">
    <property type="entry name" value="AQUAPORIN-9"/>
    <property type="match status" value="1"/>
</dbReference>
<evidence type="ECO:0000313" key="10">
    <source>
        <dbReference type="Proteomes" id="UP000294746"/>
    </source>
</evidence>
<dbReference type="InterPro" id="IPR050363">
    <property type="entry name" value="MIP/Aquaporin"/>
</dbReference>
<sequence>MSIFVAELIGTMLLVLLGNGVVAGVVLNKSKAQNSGWIVITFGWGFAVMLAAYMVGHYSGAYLNPALTIGFAVAGKLAWAQVGPMIAAQMIGAFLGAALVWLHYLPHWKETQSPADKLAVFSTGPAIRSPFSNFISEAIGTFVLVFVLLAFGAKGLVFADGLQTMAVAFLIVSIGMSLGGTTGYAINPARDLGPRIAHAILPIAGKGSSDWGYAWIPVLGPIVGAILAAVVYGAIL</sequence>
<gene>
    <name evidence="9" type="ORF">EDD57_1046</name>
</gene>
<dbReference type="PRINTS" id="PR00783">
    <property type="entry name" value="MINTRINSICP"/>
</dbReference>
<keyword evidence="6 8" id="KW-0472">Membrane</keyword>
<dbReference type="SUPFAM" id="SSF81338">
    <property type="entry name" value="Aquaporin-like"/>
    <property type="match status" value="1"/>
</dbReference>
<dbReference type="AlphaFoldDB" id="A0A4R2RYW1"/>
<evidence type="ECO:0000256" key="1">
    <source>
        <dbReference type="ARBA" id="ARBA00004141"/>
    </source>
</evidence>
<evidence type="ECO:0000256" key="5">
    <source>
        <dbReference type="ARBA" id="ARBA00022989"/>
    </source>
</evidence>
<dbReference type="Pfam" id="PF00230">
    <property type="entry name" value="MIP"/>
    <property type="match status" value="1"/>
</dbReference>
<dbReference type="NCBIfam" id="TIGR00861">
    <property type="entry name" value="MIP"/>
    <property type="match status" value="1"/>
</dbReference>